<evidence type="ECO:0000313" key="8">
    <source>
        <dbReference type="Proteomes" id="UP000526501"/>
    </source>
</evidence>
<evidence type="ECO:0000256" key="3">
    <source>
        <dbReference type="ARBA" id="ARBA00022989"/>
    </source>
</evidence>
<feature type="domain" description="TonB C-terminal" evidence="6">
    <location>
        <begin position="92"/>
        <end position="180"/>
    </location>
</feature>
<organism evidence="7 8">
    <name type="scientific">Pelagicoccus albus</name>
    <dbReference type="NCBI Taxonomy" id="415222"/>
    <lineage>
        <taxon>Bacteria</taxon>
        <taxon>Pseudomonadati</taxon>
        <taxon>Verrucomicrobiota</taxon>
        <taxon>Opitutia</taxon>
        <taxon>Puniceicoccales</taxon>
        <taxon>Pelagicoccaceae</taxon>
        <taxon>Pelagicoccus</taxon>
    </lineage>
</organism>
<evidence type="ECO:0000259" key="6">
    <source>
        <dbReference type="PROSITE" id="PS52015"/>
    </source>
</evidence>
<keyword evidence="4" id="KW-0472">Membrane</keyword>
<gene>
    <name evidence="7" type="ORF">H5P27_01770</name>
</gene>
<dbReference type="Proteomes" id="UP000526501">
    <property type="component" value="Unassembled WGS sequence"/>
</dbReference>
<evidence type="ECO:0000313" key="7">
    <source>
        <dbReference type="EMBL" id="MBC2604775.1"/>
    </source>
</evidence>
<keyword evidence="5" id="KW-0732">Signal</keyword>
<dbReference type="GO" id="GO:0016020">
    <property type="term" value="C:membrane"/>
    <property type="evidence" value="ECO:0007669"/>
    <property type="project" value="UniProtKB-SubCell"/>
</dbReference>
<dbReference type="NCBIfam" id="TIGR01352">
    <property type="entry name" value="tonB_Cterm"/>
    <property type="match status" value="1"/>
</dbReference>
<dbReference type="GO" id="GO:0055085">
    <property type="term" value="P:transmembrane transport"/>
    <property type="evidence" value="ECO:0007669"/>
    <property type="project" value="InterPro"/>
</dbReference>
<evidence type="ECO:0000256" key="2">
    <source>
        <dbReference type="ARBA" id="ARBA00022692"/>
    </source>
</evidence>
<protein>
    <submittedName>
        <fullName evidence="7">Energy transducer TonB</fullName>
    </submittedName>
</protein>
<proteinExistence type="predicted"/>
<keyword evidence="8" id="KW-1185">Reference proteome</keyword>
<dbReference type="RefSeq" id="WP_185658661.1">
    <property type="nucleotide sequence ID" value="NZ_CAWPOO010000001.1"/>
</dbReference>
<reference evidence="7 8" key="1">
    <citation type="submission" date="2020-07" db="EMBL/GenBank/DDBJ databases">
        <authorList>
            <person name="Feng X."/>
        </authorList>
    </citation>
    <scope>NUCLEOTIDE SEQUENCE [LARGE SCALE GENOMIC DNA]</scope>
    <source>
        <strain evidence="7 8">JCM23202</strain>
    </source>
</reference>
<feature type="chain" id="PRO_5030568368" evidence="5">
    <location>
        <begin position="29"/>
        <end position="180"/>
    </location>
</feature>
<dbReference type="Pfam" id="PF03544">
    <property type="entry name" value="TonB_C"/>
    <property type="match status" value="1"/>
</dbReference>
<sequence length="180" mass="19448">MSKMGTQLTRIALATLILTLSSFRIATADTLVSTDGTTYEGSISYANEREVTIQTKDGQLSVLEIASLEPASAAAVGEWSKTNPEFDGVYSKWDKKPVVVRSRTAITPPELNAPGFHGIVSLNVILDESGKVSRATVSKSTHEGLEEAAISTMRKWSFRPAQISGNNVKAHVTISFKFES</sequence>
<dbReference type="InterPro" id="IPR006260">
    <property type="entry name" value="TonB/TolA_C"/>
</dbReference>
<comment type="subcellular location">
    <subcellularLocation>
        <location evidence="1">Membrane</location>
        <topology evidence="1">Single-pass membrane protein</topology>
    </subcellularLocation>
</comment>
<accession>A0A7X1E6K0</accession>
<comment type="caution">
    <text evidence="7">The sequence shown here is derived from an EMBL/GenBank/DDBJ whole genome shotgun (WGS) entry which is preliminary data.</text>
</comment>
<feature type="signal peptide" evidence="5">
    <location>
        <begin position="1"/>
        <end position="28"/>
    </location>
</feature>
<dbReference type="SUPFAM" id="SSF74653">
    <property type="entry name" value="TolA/TonB C-terminal domain"/>
    <property type="match status" value="1"/>
</dbReference>
<evidence type="ECO:0000256" key="5">
    <source>
        <dbReference type="SAM" id="SignalP"/>
    </source>
</evidence>
<dbReference type="Gene3D" id="3.30.1150.10">
    <property type="match status" value="1"/>
</dbReference>
<evidence type="ECO:0000256" key="1">
    <source>
        <dbReference type="ARBA" id="ARBA00004167"/>
    </source>
</evidence>
<dbReference type="AlphaFoldDB" id="A0A7X1E6K0"/>
<keyword evidence="2" id="KW-0812">Transmembrane</keyword>
<evidence type="ECO:0000256" key="4">
    <source>
        <dbReference type="ARBA" id="ARBA00023136"/>
    </source>
</evidence>
<dbReference type="EMBL" id="JACHVC010000001">
    <property type="protein sequence ID" value="MBC2604775.1"/>
    <property type="molecule type" value="Genomic_DNA"/>
</dbReference>
<dbReference type="PROSITE" id="PS52015">
    <property type="entry name" value="TONB_CTD"/>
    <property type="match status" value="1"/>
</dbReference>
<name>A0A7X1E6K0_9BACT</name>
<keyword evidence="3" id="KW-1133">Transmembrane helix</keyword>
<dbReference type="InterPro" id="IPR037682">
    <property type="entry name" value="TonB_C"/>
</dbReference>